<proteinExistence type="predicted"/>
<feature type="region of interest" description="Disordered" evidence="1">
    <location>
        <begin position="1"/>
        <end position="28"/>
    </location>
</feature>
<dbReference type="GO" id="GO:0035145">
    <property type="term" value="C:exon-exon junction complex"/>
    <property type="evidence" value="ECO:0007669"/>
    <property type="project" value="TreeGrafter"/>
</dbReference>
<organism evidence="2 3">
    <name type="scientific">Solanum verrucosum</name>
    <dbReference type="NCBI Taxonomy" id="315347"/>
    <lineage>
        <taxon>Eukaryota</taxon>
        <taxon>Viridiplantae</taxon>
        <taxon>Streptophyta</taxon>
        <taxon>Embryophyta</taxon>
        <taxon>Tracheophyta</taxon>
        <taxon>Spermatophyta</taxon>
        <taxon>Magnoliopsida</taxon>
        <taxon>eudicotyledons</taxon>
        <taxon>Gunneridae</taxon>
        <taxon>Pentapetalae</taxon>
        <taxon>asterids</taxon>
        <taxon>lamiids</taxon>
        <taxon>Solanales</taxon>
        <taxon>Solanaceae</taxon>
        <taxon>Solanoideae</taxon>
        <taxon>Solaneae</taxon>
        <taxon>Solanum</taxon>
    </lineage>
</organism>
<dbReference type="PANTHER" id="PTHR12839">
    <property type="entry name" value="NONSENSE-MEDIATED MRNA DECAY PROTEIN 2 UP-FRAMESHIFT SUPPRESSOR 2"/>
    <property type="match status" value="1"/>
</dbReference>
<dbReference type="SUPFAM" id="SSF48371">
    <property type="entry name" value="ARM repeat"/>
    <property type="match status" value="1"/>
</dbReference>
<dbReference type="InterPro" id="IPR016024">
    <property type="entry name" value="ARM-type_fold"/>
</dbReference>
<protein>
    <recommendedName>
        <fullName evidence="4">MIF4G domain-containing protein</fullName>
    </recommendedName>
</protein>
<accession>A0AAF0TM41</accession>
<dbReference type="AlphaFoldDB" id="A0AAF0TM41"/>
<dbReference type="GO" id="GO:0005737">
    <property type="term" value="C:cytoplasm"/>
    <property type="evidence" value="ECO:0007669"/>
    <property type="project" value="TreeGrafter"/>
</dbReference>
<evidence type="ECO:0000256" key="1">
    <source>
        <dbReference type="SAM" id="MobiDB-lite"/>
    </source>
</evidence>
<gene>
    <name evidence="2" type="ORF">MTR67_019057</name>
</gene>
<evidence type="ECO:0000313" key="3">
    <source>
        <dbReference type="Proteomes" id="UP001234989"/>
    </source>
</evidence>
<dbReference type="InterPro" id="IPR039762">
    <property type="entry name" value="Nmd2/UPF2"/>
</dbReference>
<keyword evidence="3" id="KW-1185">Reference proteome</keyword>
<sequence>MEHPEDECRVGVEHPEKHEDEEAVARHEEFKKSVEAKIALRKNNLNPERPDTGFLRTLDSSIKRNTAVIKKLKQINEEQREGLMEELRSVNLSKFVSEAVTAICDAKLRAADIQAAVLICSLLHQRYKDFSPSLVQGLVKIFFPGKAAEDVDVDRNARAMKKRSTLKLLLELYFVGVVDDTGIFVNIVKDLTSVEHLKDRDATQTNLSLLASFARQGRYLLGLPLAGQDILEELFKALNVTTDQKRFFRKAFQTYYDASVELLQSEHAVRLFPLLNWKTLNLERKSLRQMEHENEKILSAKGELNEENASTYEKLRKAYDQLYRGISGFSAPCLQEIVVSLLVQSSTVIYRSPDSKPIS</sequence>
<evidence type="ECO:0000313" key="2">
    <source>
        <dbReference type="EMBL" id="WMV25672.1"/>
    </source>
</evidence>
<dbReference type="Proteomes" id="UP001234989">
    <property type="component" value="Chromosome 4"/>
</dbReference>
<dbReference type="GO" id="GO:0000184">
    <property type="term" value="P:nuclear-transcribed mRNA catabolic process, nonsense-mediated decay"/>
    <property type="evidence" value="ECO:0007669"/>
    <property type="project" value="InterPro"/>
</dbReference>
<evidence type="ECO:0008006" key="4">
    <source>
        <dbReference type="Google" id="ProtNLM"/>
    </source>
</evidence>
<name>A0AAF0TM41_SOLVR</name>
<reference evidence="2" key="1">
    <citation type="submission" date="2023-08" db="EMBL/GenBank/DDBJ databases">
        <title>A de novo genome assembly of Solanum verrucosum Schlechtendal, a Mexican diploid species geographically isolated from the other diploid A-genome species in potato relatives.</title>
        <authorList>
            <person name="Hosaka K."/>
        </authorList>
    </citation>
    <scope>NUCLEOTIDE SEQUENCE</scope>
    <source>
        <tissue evidence="2">Young leaves</tissue>
    </source>
</reference>
<dbReference type="Gene3D" id="1.25.40.180">
    <property type="match status" value="1"/>
</dbReference>
<dbReference type="PANTHER" id="PTHR12839:SF7">
    <property type="entry name" value="REGULATOR OF NONSENSE TRANSCRIPTS 2"/>
    <property type="match status" value="1"/>
</dbReference>
<dbReference type="EMBL" id="CP133615">
    <property type="protein sequence ID" value="WMV25672.1"/>
    <property type="molecule type" value="Genomic_DNA"/>
</dbReference>